<dbReference type="Proteomes" id="UP001222027">
    <property type="component" value="Unassembled WGS sequence"/>
</dbReference>
<accession>A0AAV8QHP8</accession>
<organism evidence="2 3">
    <name type="scientific">Ensete ventricosum</name>
    <name type="common">Abyssinian banana</name>
    <name type="synonym">Musa ensete</name>
    <dbReference type="NCBI Taxonomy" id="4639"/>
    <lineage>
        <taxon>Eukaryota</taxon>
        <taxon>Viridiplantae</taxon>
        <taxon>Streptophyta</taxon>
        <taxon>Embryophyta</taxon>
        <taxon>Tracheophyta</taxon>
        <taxon>Spermatophyta</taxon>
        <taxon>Magnoliopsida</taxon>
        <taxon>Liliopsida</taxon>
        <taxon>Zingiberales</taxon>
        <taxon>Musaceae</taxon>
        <taxon>Ensete</taxon>
    </lineage>
</organism>
<protein>
    <submittedName>
        <fullName evidence="2">Uncharacterized protein</fullName>
    </submittedName>
</protein>
<feature type="region of interest" description="Disordered" evidence="1">
    <location>
        <begin position="12"/>
        <end position="31"/>
    </location>
</feature>
<feature type="compositionally biased region" description="Basic and acidic residues" evidence="1">
    <location>
        <begin position="21"/>
        <end position="30"/>
    </location>
</feature>
<keyword evidence="3" id="KW-1185">Reference proteome</keyword>
<sequence>MWSRGCSCFGGLVPEGNPPGGDDRGPDRKGKAMVVEETDEEDPKIEQKAEVEEKLAFGERVKSSYLQLVLEHAPTMFLFFQLLG</sequence>
<dbReference type="AlphaFoldDB" id="A0AAV8QHP8"/>
<dbReference type="EMBL" id="JAQQAF010000006">
    <property type="protein sequence ID" value="KAJ8475673.1"/>
    <property type="molecule type" value="Genomic_DNA"/>
</dbReference>
<proteinExistence type="predicted"/>
<evidence type="ECO:0000313" key="3">
    <source>
        <dbReference type="Proteomes" id="UP001222027"/>
    </source>
</evidence>
<evidence type="ECO:0000313" key="2">
    <source>
        <dbReference type="EMBL" id="KAJ8475673.1"/>
    </source>
</evidence>
<comment type="caution">
    <text evidence="2">The sequence shown here is derived from an EMBL/GenBank/DDBJ whole genome shotgun (WGS) entry which is preliminary data.</text>
</comment>
<name>A0AAV8QHP8_ENSVE</name>
<evidence type="ECO:0000256" key="1">
    <source>
        <dbReference type="SAM" id="MobiDB-lite"/>
    </source>
</evidence>
<reference evidence="2 3" key="1">
    <citation type="submission" date="2022-12" db="EMBL/GenBank/DDBJ databases">
        <title>Chromosome-scale assembly of the Ensete ventricosum genome.</title>
        <authorList>
            <person name="Dussert Y."/>
            <person name="Stocks J."/>
            <person name="Wendawek A."/>
            <person name="Woldeyes F."/>
            <person name="Nichols R.A."/>
            <person name="Borrell J.S."/>
        </authorList>
    </citation>
    <scope>NUCLEOTIDE SEQUENCE [LARGE SCALE GENOMIC DNA]</scope>
    <source>
        <strain evidence="3">cv. Maze</strain>
        <tissue evidence="2">Seeds</tissue>
    </source>
</reference>
<gene>
    <name evidence="2" type="ORF">OPV22_019400</name>
</gene>